<dbReference type="Proteomes" id="UP001149090">
    <property type="component" value="Unassembled WGS sequence"/>
</dbReference>
<dbReference type="InterPro" id="IPR013320">
    <property type="entry name" value="ConA-like_dom_sf"/>
</dbReference>
<comment type="caution">
    <text evidence="4">The sequence shown here is derived from an EMBL/GenBank/DDBJ whole genome shotgun (WGS) entry which is preliminary data.</text>
</comment>
<feature type="region of interest" description="Disordered" evidence="1">
    <location>
        <begin position="1333"/>
        <end position="1382"/>
    </location>
</feature>
<feature type="compositionally biased region" description="Basic and acidic residues" evidence="1">
    <location>
        <begin position="707"/>
        <end position="732"/>
    </location>
</feature>
<evidence type="ECO:0000256" key="2">
    <source>
        <dbReference type="SAM" id="Phobius"/>
    </source>
</evidence>
<organism evidence="4 5">
    <name type="scientific">Anaeramoeba ignava</name>
    <name type="common">Anaerobic marine amoeba</name>
    <dbReference type="NCBI Taxonomy" id="1746090"/>
    <lineage>
        <taxon>Eukaryota</taxon>
        <taxon>Metamonada</taxon>
        <taxon>Anaeramoebidae</taxon>
        <taxon>Anaeramoeba</taxon>
    </lineage>
</organism>
<dbReference type="InterPro" id="IPR050618">
    <property type="entry name" value="Ubq-SigPath_Reg"/>
</dbReference>
<evidence type="ECO:0000313" key="4">
    <source>
        <dbReference type="EMBL" id="KAJ5072899.1"/>
    </source>
</evidence>
<dbReference type="OrthoDB" id="25503at2759"/>
<accession>A0A9Q0RBN5</accession>
<dbReference type="Gene3D" id="2.60.120.920">
    <property type="match status" value="2"/>
</dbReference>
<keyword evidence="2" id="KW-1133">Transmembrane helix</keyword>
<feature type="transmembrane region" description="Helical" evidence="2">
    <location>
        <begin position="23"/>
        <end position="43"/>
    </location>
</feature>
<dbReference type="InterPro" id="IPR043136">
    <property type="entry name" value="B30.2/SPRY_sf"/>
</dbReference>
<feature type="compositionally biased region" description="Low complexity" evidence="1">
    <location>
        <begin position="1352"/>
        <end position="1364"/>
    </location>
</feature>
<dbReference type="InterPro" id="IPR044736">
    <property type="entry name" value="Gid1/RanBPM/SPLA_SPRY"/>
</dbReference>
<dbReference type="InterPro" id="IPR001870">
    <property type="entry name" value="B30.2/SPRY"/>
</dbReference>
<keyword evidence="5" id="KW-1185">Reference proteome</keyword>
<reference evidence="4" key="1">
    <citation type="submission" date="2022-10" db="EMBL/GenBank/DDBJ databases">
        <title>Novel sulphate-reducing endosymbionts in the free-living metamonad Anaeramoeba.</title>
        <authorList>
            <person name="Jerlstrom-Hultqvist J."/>
            <person name="Cepicka I."/>
            <person name="Gallot-Lavallee L."/>
            <person name="Salas-Leiva D."/>
            <person name="Curtis B.A."/>
            <person name="Zahonova K."/>
            <person name="Pipaliya S."/>
            <person name="Dacks J."/>
            <person name="Roger A.J."/>
        </authorList>
    </citation>
    <scope>NUCLEOTIDE SEQUENCE</scope>
    <source>
        <strain evidence="4">BMAN</strain>
    </source>
</reference>
<feature type="transmembrane region" description="Helical" evidence="2">
    <location>
        <begin position="88"/>
        <end position="108"/>
    </location>
</feature>
<dbReference type="InterPro" id="IPR003877">
    <property type="entry name" value="SPRY_dom"/>
</dbReference>
<keyword evidence="2" id="KW-0812">Transmembrane</keyword>
<feature type="transmembrane region" description="Helical" evidence="2">
    <location>
        <begin position="269"/>
        <end position="290"/>
    </location>
</feature>
<feature type="transmembrane region" description="Helical" evidence="2">
    <location>
        <begin position="55"/>
        <end position="76"/>
    </location>
</feature>
<feature type="compositionally biased region" description="Acidic residues" evidence="1">
    <location>
        <begin position="684"/>
        <end position="693"/>
    </location>
</feature>
<dbReference type="PANTHER" id="PTHR12864">
    <property type="entry name" value="RAN BINDING PROTEIN 9-RELATED"/>
    <property type="match status" value="1"/>
</dbReference>
<feature type="region of interest" description="Disordered" evidence="1">
    <location>
        <begin position="528"/>
        <end position="553"/>
    </location>
</feature>
<feature type="transmembrane region" description="Helical" evidence="2">
    <location>
        <begin position="236"/>
        <end position="257"/>
    </location>
</feature>
<feature type="transmembrane region" description="Helical" evidence="2">
    <location>
        <begin position="170"/>
        <end position="196"/>
    </location>
</feature>
<feature type="compositionally biased region" description="Polar residues" evidence="1">
    <location>
        <begin position="1368"/>
        <end position="1382"/>
    </location>
</feature>
<dbReference type="SUPFAM" id="SSF49899">
    <property type="entry name" value="Concanavalin A-like lectins/glucanases"/>
    <property type="match status" value="2"/>
</dbReference>
<sequence>MKLKLKLKFIYKIKIKFNIEKQFTVITVLVAIFAVLFAALKYLYQLHSQSKQNPLIIAPVLLIGAWYVCFAIWSLLESFDSNAFNESILKYSLSFAVVFLFFGPFVIFCPTRPIKIDKDKLFQAVKAGQDAPKKKKNILGMIVLFFIVILQGFIFYAIFYSTYYVFEVNIALVIGSIAGYLFAMIIYLVFFASVLLDKDIYIKGANMMDELRGKLIINRINAEPLNILASGFYSKIYLILFFPLTCVILYMLLRIFIVDMNKFSDLATGAKSISIIFFSIILLITIYLIVRIIHFGIKKVRVYSEVQLEDGKIINLNTIKYISVVRSFDRITLCSYGSRSDPLIPKFTQIVASRQKVTPTTPGFFSRLPIDHLWCLIQENDYFSMFFVVTGNSYEMNTSRHLISQIQNFFQNTFYEEVAEISFPKQKVKRNSDGYFQLEYKQTPYNLYPPFGLNYQVYEFFMHLSRKYSDPTQYSSLVKDAEKWFNENANLQLDYKNYYQTQDNELAKVDENQKEIIVDLEEKLSKLSTSIEQEKQDPEFKPPDSTEKRKSIPNEEMKEFEQLFHRPIKQFEPVVDPKNKPNENDPLIPDQAPKPIVKPKGKKKTKEEKLIEKQKKLEEEKIQKQKIKKSQEIERKQFLQQKEHELKIQKEQQMSERLKQRREFQESLITTSFKDFDGDFEPIIFEDEDDLDENEKTKDDLDENDLDKEKEKEIQIESESESEKEPKIDKLKLSDPQDRFAIDELIKRVEALEPHLNSLKMIKIDRKDLSPDLKITEIKPNEYEIILKPKTPPMIQQIEPQPTEFAFEEPPKIPKNKKLQEPPKRPKITSENVPFSLAQQIIVPRPEKLHKNKHKNHYQISDDRREVQYTMVRGEGVNDYDLGVIFRGNLHVADPLPVYYFETKIVSGGERGEIAIGFYPTEKGKEPIGMPGWLNGSYGYHGDDGSKFCEADGGEGEMFSEPFGKNDVIGCGWNITYGIIFYTKNGRILGNAFTNVKNKKGFYPVVGLLSVGASVRVNFGQEPFLFNKFESLVPKIENILIFFDVQQRDYEEKQKEYEKLLSLMFPSQMDKFEKRIQSWVKSQSAIWQDNATKWILWFSSQLSQYLDKDGLKQFTKFHKQNFLVFSSQWKDQMAMHMRDIRDQRITILDRDQWVFSIKNTLYFFHNNWKMQINNHFSQIKSQSQQELFSWKSFTTRTPAPEHSLFVVEMQILLTSENKKSSENYKLFLESTQQANTGEQEQLNPEIAIGFVPEEYYFPNTTPGSTLFSTGYYSSDGSKKNAGVKTAFAEKFSFGDTISACIDTNTNTIMFAKNGHYVGTAARWWEKSIHKTDQEEISLDDDENQQPHKDQNNENNNNNSNSAEENTNDQDPNNLQSHAPQSTIPPDLSFLPVVAILTPDIKIRIKFNDFLSFPKAFGEYRLTPFISYDAYSLYKELYSVVLKPYLEKFQDGQPWRYELNPFIFQLFDVGIHHLFNLFSKFDRLISIQLSGKFPLEPESQLLILDWIKLSKTAIRQKSTELRLSQFLHLPLDKLRDSAGNTNENSIVSLVDTFRTFDSLFSVFEWISFPKFHQAIGFIFESLENSIRKDLPFFSDNESGLFLFKDFCLVFYENLIKMMNPKEIPEVQSLIKQNKKKHVKIN</sequence>
<evidence type="ECO:0000313" key="5">
    <source>
        <dbReference type="Proteomes" id="UP001149090"/>
    </source>
</evidence>
<protein>
    <submittedName>
        <fullName evidence="4">Ran-binding protein m</fullName>
    </submittedName>
</protein>
<feature type="compositionally biased region" description="Acidic residues" evidence="1">
    <location>
        <begin position="1334"/>
        <end position="1343"/>
    </location>
</feature>
<evidence type="ECO:0000259" key="3">
    <source>
        <dbReference type="PROSITE" id="PS50188"/>
    </source>
</evidence>
<dbReference type="EMBL" id="JAPDFW010000079">
    <property type="protein sequence ID" value="KAJ5072899.1"/>
    <property type="molecule type" value="Genomic_DNA"/>
</dbReference>
<feature type="region of interest" description="Disordered" evidence="1">
    <location>
        <begin position="807"/>
        <end position="829"/>
    </location>
</feature>
<keyword evidence="2" id="KW-0472">Membrane</keyword>
<name>A0A9Q0RBN5_ANAIG</name>
<feature type="domain" description="B30.2/SPRY" evidence="3">
    <location>
        <begin position="825"/>
        <end position="1024"/>
    </location>
</feature>
<dbReference type="SMART" id="SM00449">
    <property type="entry name" value="SPRY"/>
    <property type="match status" value="2"/>
</dbReference>
<feature type="transmembrane region" description="Helical" evidence="2">
    <location>
        <begin position="138"/>
        <end position="158"/>
    </location>
</feature>
<dbReference type="CDD" id="cd12885">
    <property type="entry name" value="SPRY_RanBP_like"/>
    <property type="match status" value="1"/>
</dbReference>
<feature type="region of interest" description="Disordered" evidence="1">
    <location>
        <begin position="573"/>
        <end position="609"/>
    </location>
</feature>
<proteinExistence type="predicted"/>
<feature type="region of interest" description="Disordered" evidence="1">
    <location>
        <begin position="684"/>
        <end position="732"/>
    </location>
</feature>
<feature type="compositionally biased region" description="Basic and acidic residues" evidence="1">
    <location>
        <begin position="532"/>
        <end position="553"/>
    </location>
</feature>
<gene>
    <name evidence="4" type="ORF">M0811_09345</name>
</gene>
<evidence type="ECO:0000256" key="1">
    <source>
        <dbReference type="SAM" id="MobiDB-lite"/>
    </source>
</evidence>
<dbReference type="PROSITE" id="PS50188">
    <property type="entry name" value="B302_SPRY"/>
    <property type="match status" value="1"/>
</dbReference>
<dbReference type="Pfam" id="PF00622">
    <property type="entry name" value="SPRY"/>
    <property type="match status" value="2"/>
</dbReference>